<protein>
    <submittedName>
        <fullName evidence="3">GCN5-like N-acetyltransferase</fullName>
    </submittedName>
</protein>
<dbReference type="EMBL" id="CP011361">
    <property type="protein sequence ID" value="AKG05237.1"/>
    <property type="molecule type" value="Genomic_DNA"/>
</dbReference>
<evidence type="ECO:0000259" key="1">
    <source>
        <dbReference type="PROSITE" id="PS51186"/>
    </source>
</evidence>
<dbReference type="eggNOG" id="COG1670">
    <property type="taxonomic scope" value="Bacteria"/>
</dbReference>
<evidence type="ECO:0000313" key="2">
    <source>
        <dbReference type="EMBL" id="AKG05237.1"/>
    </source>
</evidence>
<feature type="domain" description="N-acetyltransferase" evidence="1">
    <location>
        <begin position="3"/>
        <end position="157"/>
    </location>
</feature>
<dbReference type="SUPFAM" id="SSF55729">
    <property type="entry name" value="Acyl-CoA N-acyltransferases (Nat)"/>
    <property type="match status" value="1"/>
</dbReference>
<dbReference type="Proteomes" id="UP000092654">
    <property type="component" value="Chromosome"/>
</dbReference>
<gene>
    <name evidence="2" type="ORF">AAV35_010875</name>
    <name evidence="3" type="ORF">MJ3_03047</name>
</gene>
<evidence type="ECO:0000313" key="5">
    <source>
        <dbReference type="Proteomes" id="UP000092654"/>
    </source>
</evidence>
<reference evidence="5" key="2">
    <citation type="submission" date="2015-06" db="EMBL/GenBank/DDBJ databases">
        <title>Salimicrobium jeotgali MJ3, isolated from Myulchi jeot, a traditional Korean fermented seafood.</title>
        <authorList>
            <person name="Kim K.H."/>
            <person name="Jeon C.O."/>
            <person name="Jin H.M."/>
        </authorList>
    </citation>
    <scope>NUCLEOTIDE SEQUENCE [LARGE SCALE GENOMIC DNA]</scope>
    <source>
        <strain evidence="5">MJ3</strain>
    </source>
</reference>
<evidence type="ECO:0000313" key="3">
    <source>
        <dbReference type="EMBL" id="EKE32378.1"/>
    </source>
</evidence>
<dbReference type="EMBL" id="AMPQ01000003">
    <property type="protein sequence ID" value="EKE32378.1"/>
    <property type="molecule type" value="Genomic_DNA"/>
</dbReference>
<dbReference type="InterPro" id="IPR000182">
    <property type="entry name" value="GNAT_dom"/>
</dbReference>
<proteinExistence type="predicted"/>
<organism evidence="3 4">
    <name type="scientific">Salimicrobium jeotgali</name>
    <dbReference type="NCBI Taxonomy" id="1230341"/>
    <lineage>
        <taxon>Bacteria</taxon>
        <taxon>Bacillati</taxon>
        <taxon>Bacillota</taxon>
        <taxon>Bacilli</taxon>
        <taxon>Bacillales</taxon>
        <taxon>Bacillaceae</taxon>
        <taxon>Salimicrobium</taxon>
    </lineage>
</organism>
<reference evidence="2" key="3">
    <citation type="submission" date="2016-11" db="EMBL/GenBank/DDBJ databases">
        <title>Salimicrobium jeotgali MJ3, isolated from Myulchi jeot, a traditional Korean fermented seafood.</title>
        <authorList>
            <person name="Kim K.H."/>
            <person name="Jeon C.O."/>
            <person name="Jin H.M."/>
        </authorList>
    </citation>
    <scope>NUCLEOTIDE SEQUENCE</scope>
    <source>
        <strain evidence="2">MJ3</strain>
    </source>
</reference>
<dbReference type="KEGG" id="sje:AAV35_010875"/>
<keyword evidence="3" id="KW-0808">Transferase</keyword>
<sequence>MNFGIESMTEESAIRTLKWKYREPYDFYNCIFNEKEINERLDGSYKVVVDEYSEEVFGFFCLGESARIPAGHQHGVYDEECVDLGVGMKPEKTGKGHGFKFMSFIVEYIREHYGKVCIRLSVAVFNERAIRLYKNSGFELRSSFLTDTSSFITMVRE</sequence>
<dbReference type="RefSeq" id="WP_008588139.1">
    <property type="nucleotide sequence ID" value="NZ_AMPQ01000003.1"/>
</dbReference>
<keyword evidence="4" id="KW-1185">Reference proteome</keyword>
<evidence type="ECO:0000313" key="4">
    <source>
        <dbReference type="Proteomes" id="UP000011746"/>
    </source>
</evidence>
<dbReference type="STRING" id="1230341.AAV35_010875"/>
<dbReference type="GO" id="GO:0016747">
    <property type="term" value="F:acyltransferase activity, transferring groups other than amino-acyl groups"/>
    <property type="evidence" value="ECO:0007669"/>
    <property type="project" value="InterPro"/>
</dbReference>
<reference evidence="3 4" key="1">
    <citation type="journal article" date="2012" name="J. Bacteriol.">
        <title>Draft Genome Sequence of Salimicrobium sp. Strain MJ3, Isolated from Myulchi-Jeot, Korean Fermented Seafood.</title>
        <authorList>
            <person name="Lee S.H."/>
            <person name="Jung J.Y."/>
            <person name="Jeon C.O."/>
        </authorList>
    </citation>
    <scope>NUCLEOTIDE SEQUENCE [LARGE SCALE GENOMIC DNA]</scope>
    <source>
        <strain evidence="3 4">MJ3</strain>
    </source>
</reference>
<dbReference type="Proteomes" id="UP000011746">
    <property type="component" value="Unassembled WGS sequence"/>
</dbReference>
<dbReference type="InterPro" id="IPR016181">
    <property type="entry name" value="Acyl_CoA_acyltransferase"/>
</dbReference>
<dbReference type="Gene3D" id="3.40.630.30">
    <property type="match status" value="1"/>
</dbReference>
<name>K2GBD9_9BACI</name>
<accession>K2GBD9</accession>
<dbReference type="Pfam" id="PF00583">
    <property type="entry name" value="Acetyltransf_1"/>
    <property type="match status" value="1"/>
</dbReference>
<dbReference type="OrthoDB" id="423921at2"/>
<dbReference type="AlphaFoldDB" id="K2GBD9"/>
<dbReference type="PROSITE" id="PS51186">
    <property type="entry name" value="GNAT"/>
    <property type="match status" value="1"/>
</dbReference>